<name>A0A0R0D8C0_9GAMM</name>
<protein>
    <recommendedName>
        <fullName evidence="4">Transmembrane protein</fullName>
    </recommendedName>
</protein>
<evidence type="ECO:0000313" key="2">
    <source>
        <dbReference type="EMBL" id="KRG78557.1"/>
    </source>
</evidence>
<dbReference type="EMBL" id="LDJM01000009">
    <property type="protein sequence ID" value="KRG78557.1"/>
    <property type="molecule type" value="Genomic_DNA"/>
</dbReference>
<comment type="caution">
    <text evidence="2">The sequence shown here is derived from an EMBL/GenBank/DDBJ whole genome shotgun (WGS) entry which is preliminary data.</text>
</comment>
<dbReference type="PATRIC" id="fig|336566.3.peg.3114"/>
<organism evidence="2 3">
    <name type="scientific">Stenotrophomonas ginsengisoli</name>
    <dbReference type="NCBI Taxonomy" id="336566"/>
    <lineage>
        <taxon>Bacteria</taxon>
        <taxon>Pseudomonadati</taxon>
        <taxon>Pseudomonadota</taxon>
        <taxon>Gammaproteobacteria</taxon>
        <taxon>Lysobacterales</taxon>
        <taxon>Lysobacteraceae</taxon>
        <taxon>Stenotrophomonas</taxon>
    </lineage>
</organism>
<keyword evidence="1" id="KW-0472">Membrane</keyword>
<keyword evidence="3" id="KW-1185">Reference proteome</keyword>
<dbReference type="OrthoDB" id="5625838at2"/>
<evidence type="ECO:0008006" key="4">
    <source>
        <dbReference type="Google" id="ProtNLM"/>
    </source>
</evidence>
<keyword evidence="1" id="KW-1133">Transmembrane helix</keyword>
<dbReference type="Proteomes" id="UP000050956">
    <property type="component" value="Unassembled WGS sequence"/>
</dbReference>
<gene>
    <name evidence="2" type="ORF">ABB30_03335</name>
</gene>
<feature type="transmembrane region" description="Helical" evidence="1">
    <location>
        <begin position="82"/>
        <end position="107"/>
    </location>
</feature>
<reference evidence="2 3" key="1">
    <citation type="submission" date="2015-05" db="EMBL/GenBank/DDBJ databases">
        <title>Genome sequencing and analysis of members of genus Stenotrophomonas.</title>
        <authorList>
            <person name="Patil P.P."/>
            <person name="Midha S."/>
            <person name="Patil P.B."/>
        </authorList>
    </citation>
    <scope>NUCLEOTIDE SEQUENCE [LARGE SCALE GENOMIC DNA]</scope>
    <source>
        <strain evidence="2 3">DSM 24757</strain>
    </source>
</reference>
<dbReference type="AlphaFoldDB" id="A0A0R0D8C0"/>
<proteinExistence type="predicted"/>
<keyword evidence="1" id="KW-0812">Transmembrane</keyword>
<dbReference type="RefSeq" id="WP_057636897.1">
    <property type="nucleotide sequence ID" value="NZ_LDJM01000009.1"/>
</dbReference>
<sequence>MPSLRKLPLYLLMALLLAGLLLAMELYTGSSRMALGKELESSVGAGGSLLLPWLYKLSPDLAQCVGAMFHARQQWGWSWPAAVLYGFPGIVLAIPILLGGLGMLVWAQIDKRLRARRVDAPATADDRAADNNGQRRQD</sequence>
<evidence type="ECO:0000313" key="3">
    <source>
        <dbReference type="Proteomes" id="UP000050956"/>
    </source>
</evidence>
<accession>A0A0R0D8C0</accession>
<evidence type="ECO:0000256" key="1">
    <source>
        <dbReference type="SAM" id="Phobius"/>
    </source>
</evidence>